<accession>A0A1I3Z8P7</accession>
<evidence type="ECO:0008006" key="4">
    <source>
        <dbReference type="Google" id="ProtNLM"/>
    </source>
</evidence>
<protein>
    <recommendedName>
        <fullName evidence="4">Histidine kinase</fullName>
    </recommendedName>
</protein>
<gene>
    <name evidence="2" type="ORF">SAMN05444581_107122</name>
</gene>
<proteinExistence type="predicted"/>
<evidence type="ECO:0000256" key="1">
    <source>
        <dbReference type="SAM" id="Phobius"/>
    </source>
</evidence>
<keyword evidence="1" id="KW-0472">Membrane</keyword>
<evidence type="ECO:0000313" key="3">
    <source>
        <dbReference type="Proteomes" id="UP000198755"/>
    </source>
</evidence>
<dbReference type="AlphaFoldDB" id="A0A1I3Z8P7"/>
<sequence length="61" mass="6466">MPTLPPPGGQQEICVPTLIRFLLGLAILGGLVYAGMIALVAFVEPQPREITQAIPAARLNK</sequence>
<organism evidence="2 3">
    <name type="scientific">Methylocapsa palsarum</name>
    <dbReference type="NCBI Taxonomy" id="1612308"/>
    <lineage>
        <taxon>Bacteria</taxon>
        <taxon>Pseudomonadati</taxon>
        <taxon>Pseudomonadota</taxon>
        <taxon>Alphaproteobacteria</taxon>
        <taxon>Hyphomicrobiales</taxon>
        <taxon>Beijerinckiaceae</taxon>
        <taxon>Methylocapsa</taxon>
    </lineage>
</organism>
<dbReference type="STRING" id="1612308.SAMN05444581_107122"/>
<keyword evidence="1" id="KW-0812">Transmembrane</keyword>
<keyword evidence="1" id="KW-1133">Transmembrane helix</keyword>
<reference evidence="2 3" key="1">
    <citation type="submission" date="2016-10" db="EMBL/GenBank/DDBJ databases">
        <authorList>
            <person name="de Groot N.N."/>
        </authorList>
    </citation>
    <scope>NUCLEOTIDE SEQUENCE [LARGE SCALE GENOMIC DNA]</scope>
    <source>
        <strain evidence="2 3">NE2</strain>
    </source>
</reference>
<dbReference type="Proteomes" id="UP000198755">
    <property type="component" value="Unassembled WGS sequence"/>
</dbReference>
<feature type="transmembrane region" description="Helical" evidence="1">
    <location>
        <begin position="20"/>
        <end position="43"/>
    </location>
</feature>
<evidence type="ECO:0000313" key="2">
    <source>
        <dbReference type="EMBL" id="SFK39929.1"/>
    </source>
</evidence>
<keyword evidence="3" id="KW-1185">Reference proteome</keyword>
<name>A0A1I3Z8P7_9HYPH</name>
<dbReference type="EMBL" id="FOSN01000007">
    <property type="protein sequence ID" value="SFK39929.1"/>
    <property type="molecule type" value="Genomic_DNA"/>
</dbReference>